<accession>A0A8K0VE48</accession>
<dbReference type="AlphaFoldDB" id="A0A8K0VE48"/>
<gene>
    <name evidence="1" type="ORF">JL811_09425</name>
</gene>
<dbReference type="EMBL" id="JAESVN010000003">
    <property type="protein sequence ID" value="MBL4917440.1"/>
    <property type="molecule type" value="Genomic_DNA"/>
</dbReference>
<dbReference type="RefSeq" id="WP_202688348.1">
    <property type="nucleotide sequence ID" value="NZ_JAESVN010000003.1"/>
</dbReference>
<dbReference type="Proteomes" id="UP000648908">
    <property type="component" value="Unassembled WGS sequence"/>
</dbReference>
<reference evidence="1" key="1">
    <citation type="submission" date="2021-01" db="EMBL/GenBank/DDBJ databases">
        <title>Tabrizicola alba sp. nov. a motile alkaliphilic bacterium isolated from a soda lake.</title>
        <authorList>
            <person name="Szuroczki S."/>
            <person name="Abbaszade G."/>
            <person name="Schumann P."/>
            <person name="Toth E."/>
        </authorList>
    </citation>
    <scope>NUCLEOTIDE SEQUENCE</scope>
    <source>
        <strain evidence="1">DMG-N-6</strain>
    </source>
</reference>
<proteinExistence type="predicted"/>
<protein>
    <submittedName>
        <fullName evidence="1">Uncharacterized protein</fullName>
    </submittedName>
</protein>
<organism evidence="1 2">
    <name type="scientific">Szabonella alba</name>
    <dbReference type="NCBI Taxonomy" id="2804194"/>
    <lineage>
        <taxon>Bacteria</taxon>
        <taxon>Pseudomonadati</taxon>
        <taxon>Pseudomonadota</taxon>
        <taxon>Alphaproteobacteria</taxon>
        <taxon>Rhodobacterales</taxon>
        <taxon>Paracoccaceae</taxon>
        <taxon>Szabonella</taxon>
    </lineage>
</organism>
<comment type="caution">
    <text evidence="1">The sequence shown here is derived from an EMBL/GenBank/DDBJ whole genome shotgun (WGS) entry which is preliminary data.</text>
</comment>
<evidence type="ECO:0000313" key="2">
    <source>
        <dbReference type="Proteomes" id="UP000648908"/>
    </source>
</evidence>
<keyword evidence="2" id="KW-1185">Reference proteome</keyword>
<evidence type="ECO:0000313" key="1">
    <source>
        <dbReference type="EMBL" id="MBL4917440.1"/>
    </source>
</evidence>
<sequence length="146" mass="16313">MPKDYFNPASAATSIADIGGLHRKVIVQGLIYGIAQIQSLPDERREELSHSAMCDLVRKITDDHDLAYTLWGVEHHVGFDVDLWPENSGPGPYGSYSDEEMDRKEDVRFCIYKAKRKFAQTCALADAPPSDVIRFFGFDGSEGEAE</sequence>
<name>A0A8K0VE48_9RHOB</name>